<accession>A0A2S7N3U3</accession>
<feature type="transmembrane region" description="Helical" evidence="1">
    <location>
        <begin position="86"/>
        <end position="106"/>
    </location>
</feature>
<dbReference type="PANTHER" id="PTHR43592:SF15">
    <property type="entry name" value="CAAX AMINO TERMINAL PROTEASE FAMILY PROTEIN"/>
    <property type="match status" value="1"/>
</dbReference>
<dbReference type="GO" id="GO:0008237">
    <property type="term" value="F:metallopeptidase activity"/>
    <property type="evidence" value="ECO:0007669"/>
    <property type="project" value="UniProtKB-KW"/>
</dbReference>
<dbReference type="Proteomes" id="UP000239663">
    <property type="component" value="Unassembled WGS sequence"/>
</dbReference>
<keyword evidence="1" id="KW-1133">Transmembrane helix</keyword>
<evidence type="ECO:0000259" key="2">
    <source>
        <dbReference type="Pfam" id="PF02517"/>
    </source>
</evidence>
<organism evidence="3 4">
    <name type="scientific">Pradoshia eiseniae</name>
    <dbReference type="NCBI Taxonomy" id="2064768"/>
    <lineage>
        <taxon>Bacteria</taxon>
        <taxon>Bacillati</taxon>
        <taxon>Bacillota</taxon>
        <taxon>Bacilli</taxon>
        <taxon>Bacillales</taxon>
        <taxon>Bacillaceae</taxon>
        <taxon>Pradoshia</taxon>
    </lineage>
</organism>
<dbReference type="GO" id="GO:0006508">
    <property type="term" value="P:proteolysis"/>
    <property type="evidence" value="ECO:0007669"/>
    <property type="project" value="UniProtKB-KW"/>
</dbReference>
<comment type="caution">
    <text evidence="3">The sequence shown here is derived from an EMBL/GenBank/DDBJ whole genome shotgun (WGS) entry which is preliminary data.</text>
</comment>
<evidence type="ECO:0000313" key="3">
    <source>
        <dbReference type="EMBL" id="PQD96751.1"/>
    </source>
</evidence>
<dbReference type="InterPro" id="IPR003675">
    <property type="entry name" value="Rce1/LyrA-like_dom"/>
</dbReference>
<keyword evidence="3" id="KW-0645">Protease</keyword>
<reference evidence="3 4" key="1">
    <citation type="submission" date="2017-12" db="EMBL/GenBank/DDBJ databases">
        <title>Taxonomic description and draft genome of Pradoshia cofamensis Gen. nov., sp. nov., a thermotolerant bacillale isolated from anterior gut of earthworm Eisenia fetida.</title>
        <authorList>
            <person name="Saha T."/>
            <person name="Chakraborty R."/>
        </authorList>
    </citation>
    <scope>NUCLEOTIDE SEQUENCE [LARGE SCALE GENOMIC DNA]</scope>
    <source>
        <strain evidence="3 4">EAG3</strain>
    </source>
</reference>
<protein>
    <submittedName>
        <fullName evidence="3">CPBP family intramembrane metalloprotease</fullName>
    </submittedName>
</protein>
<keyword evidence="1" id="KW-0812">Transmembrane</keyword>
<dbReference type="OrthoDB" id="2357478at2"/>
<dbReference type="RefSeq" id="WP_104847848.1">
    <property type="nucleotide sequence ID" value="NZ_PKOZ01000001.1"/>
</dbReference>
<dbReference type="GO" id="GO:0004175">
    <property type="term" value="F:endopeptidase activity"/>
    <property type="evidence" value="ECO:0007669"/>
    <property type="project" value="UniProtKB-ARBA"/>
</dbReference>
<keyword evidence="4" id="KW-1185">Reference proteome</keyword>
<keyword evidence="3" id="KW-0482">Metalloprotease</keyword>
<dbReference type="EMBL" id="PKOZ01000001">
    <property type="protein sequence ID" value="PQD96751.1"/>
    <property type="molecule type" value="Genomic_DNA"/>
</dbReference>
<feature type="transmembrane region" description="Helical" evidence="1">
    <location>
        <begin position="6"/>
        <end position="24"/>
    </location>
</feature>
<dbReference type="Pfam" id="PF02517">
    <property type="entry name" value="Rce1-like"/>
    <property type="match status" value="1"/>
</dbReference>
<proteinExistence type="predicted"/>
<keyword evidence="3" id="KW-0378">Hydrolase</keyword>
<feature type="transmembrane region" description="Helical" evidence="1">
    <location>
        <begin position="206"/>
        <end position="230"/>
    </location>
</feature>
<dbReference type="PANTHER" id="PTHR43592">
    <property type="entry name" value="CAAX AMINO TERMINAL PROTEASE"/>
    <property type="match status" value="1"/>
</dbReference>
<dbReference type="AlphaFoldDB" id="A0A2S7N3U3"/>
<gene>
    <name evidence="3" type="ORF">CYL18_02360</name>
</gene>
<evidence type="ECO:0000313" key="4">
    <source>
        <dbReference type="Proteomes" id="UP000239663"/>
    </source>
</evidence>
<feature type="domain" description="CAAX prenyl protease 2/Lysostaphin resistance protein A-like" evidence="2">
    <location>
        <begin position="148"/>
        <end position="233"/>
    </location>
</feature>
<sequence>MFLGLWLLIIFTIIYEPIIGYFGYQRFKHDVKEKADARLNYYKNIMIGLWLPTLFIFLLVSLTGMNLMDIGIALPNINLDTLGTEFTYTIIIAAVIYMLIFSYYLIGYRFSSKLRMKFIEAKEKELNAAPYADILPVTNKEKKLWDYVSLTAGVTEEIIYRGFLIFAFSTLFPDLSIWLVILLSSMLFGLAHTYQGFTGVIRTSIIGIFFSCIYIGLNSILPLILIHFLMDYVAKLGDSPMDQETNIKTS</sequence>
<evidence type="ECO:0000256" key="1">
    <source>
        <dbReference type="SAM" id="Phobius"/>
    </source>
</evidence>
<keyword evidence="1" id="KW-0472">Membrane</keyword>
<name>A0A2S7N3U3_9BACI</name>
<dbReference type="GO" id="GO:0080120">
    <property type="term" value="P:CAAX-box protein maturation"/>
    <property type="evidence" value="ECO:0007669"/>
    <property type="project" value="UniProtKB-ARBA"/>
</dbReference>
<feature type="transmembrane region" description="Helical" evidence="1">
    <location>
        <begin position="45"/>
        <end position="66"/>
    </location>
</feature>